<feature type="region of interest" description="Disordered" evidence="1">
    <location>
        <begin position="81"/>
        <end position="136"/>
    </location>
</feature>
<dbReference type="InterPro" id="IPR029044">
    <property type="entry name" value="Nucleotide-diphossugar_trans"/>
</dbReference>
<dbReference type="InterPro" id="IPR007652">
    <property type="entry name" value="A1-4-GlycosylTfrase_dom"/>
</dbReference>
<dbReference type="OrthoDB" id="409543at2759"/>
<dbReference type="SUPFAM" id="SSF53448">
    <property type="entry name" value="Nucleotide-diphospho-sugar transferases"/>
    <property type="match status" value="1"/>
</dbReference>
<feature type="compositionally biased region" description="Acidic residues" evidence="1">
    <location>
        <begin position="96"/>
        <end position="106"/>
    </location>
</feature>
<dbReference type="InterPro" id="IPR044789">
    <property type="entry name" value="Put_A1-4-GlycosylTfrase_plant"/>
</dbReference>
<feature type="region of interest" description="Disordered" evidence="1">
    <location>
        <begin position="49"/>
        <end position="69"/>
    </location>
</feature>
<feature type="compositionally biased region" description="Basic and acidic residues" evidence="1">
    <location>
        <begin position="316"/>
        <end position="347"/>
    </location>
</feature>
<dbReference type="Gene3D" id="3.90.550.20">
    <property type="match status" value="1"/>
</dbReference>
<evidence type="ECO:0000313" key="3">
    <source>
        <dbReference type="EMBL" id="KAJ4975719.1"/>
    </source>
</evidence>
<feature type="region of interest" description="Disordered" evidence="1">
    <location>
        <begin position="296"/>
        <end position="365"/>
    </location>
</feature>
<feature type="compositionally biased region" description="Acidic residues" evidence="1">
    <location>
        <begin position="114"/>
        <end position="129"/>
    </location>
</feature>
<dbReference type="AlphaFoldDB" id="A0A9Q0QXV3"/>
<dbReference type="PANTHER" id="PTHR47213:SF1">
    <property type="entry name" value="OS07G0567300 PROTEIN"/>
    <property type="match status" value="1"/>
</dbReference>
<dbReference type="Pfam" id="PF04488">
    <property type="entry name" value="Gly_transf_sug"/>
    <property type="match status" value="1"/>
</dbReference>
<evidence type="ECO:0000313" key="4">
    <source>
        <dbReference type="Proteomes" id="UP001141806"/>
    </source>
</evidence>
<comment type="caution">
    <text evidence="3">The sequence shown here is derived from an EMBL/GenBank/DDBJ whole genome shotgun (WGS) entry which is preliminary data.</text>
</comment>
<evidence type="ECO:0000259" key="2">
    <source>
        <dbReference type="Pfam" id="PF04572"/>
    </source>
</evidence>
<dbReference type="PANTHER" id="PTHR47213">
    <property type="entry name" value="OS07G0567300 PROTEIN"/>
    <property type="match status" value="1"/>
</dbReference>
<dbReference type="Proteomes" id="UP001141806">
    <property type="component" value="Unassembled WGS sequence"/>
</dbReference>
<dbReference type="EMBL" id="JAMYWD010000003">
    <property type="protein sequence ID" value="KAJ4975719.1"/>
    <property type="molecule type" value="Genomic_DNA"/>
</dbReference>
<name>A0A9Q0QXV3_9MAGN</name>
<proteinExistence type="predicted"/>
<protein>
    <recommendedName>
        <fullName evidence="2">Alpha 1,4-glycosyltransferase domain-containing protein</fullName>
    </recommendedName>
</protein>
<feature type="domain" description="Alpha 1,4-glycosyltransferase" evidence="2">
    <location>
        <begin position="618"/>
        <end position="748"/>
    </location>
</feature>
<dbReference type="InterPro" id="IPR007577">
    <property type="entry name" value="GlycoTrfase_DXD_sugar-bd_CS"/>
</dbReference>
<reference evidence="3" key="1">
    <citation type="journal article" date="2023" name="Plant J.">
        <title>The genome of the king protea, Protea cynaroides.</title>
        <authorList>
            <person name="Chang J."/>
            <person name="Duong T.A."/>
            <person name="Schoeman C."/>
            <person name="Ma X."/>
            <person name="Roodt D."/>
            <person name="Barker N."/>
            <person name="Li Z."/>
            <person name="Van de Peer Y."/>
            <person name="Mizrachi E."/>
        </authorList>
    </citation>
    <scope>NUCLEOTIDE SEQUENCE</scope>
    <source>
        <tissue evidence="3">Young leaves</tissue>
    </source>
</reference>
<gene>
    <name evidence="3" type="ORF">NE237_000825</name>
</gene>
<accession>A0A9Q0QXV3</accession>
<feature type="region of interest" description="Disordered" evidence="1">
    <location>
        <begin position="407"/>
        <end position="431"/>
    </location>
</feature>
<evidence type="ECO:0000256" key="1">
    <source>
        <dbReference type="SAM" id="MobiDB-lite"/>
    </source>
</evidence>
<feature type="compositionally biased region" description="Polar residues" evidence="1">
    <location>
        <begin position="421"/>
        <end position="430"/>
    </location>
</feature>
<sequence>MFRTFRNRRRPRYGTQICAIAGALLLLVSVTVLHSFLGSDRRVQAQSFSSSSRLGFQSDPDLKFSQDSSNDVDDVVANPLLQDVDNDGAGSNGDDRIDELDVEDEDDKSRVSTEEEILSGVELEEESESGSEGVEVDRNKQSGYVWDHVVGVKRRAFDKRSIDDQWEDYSGSELQQNSEDRSKIAFASDDQPLDEDVRRKLQEIKGIEDALLLKTSLRVSPLREGWGTWFDSKGDFLRRDRMFKSNLELLNPLNHPLLQDPDGIGPTVLTRGDKLIQKALWNEFKKVPFALKKPLGITGKPRETAQTKDGGQAATEKGKAVNAEMREFEGDNRRRENEIKRAERRTLYDTSGNNDDAKDTVNASDSLNLTKNAEVSSGNLPPFMGKEERFLSYKNYRSLSSKLNNVKSGDSVIDSSRDEQGNQGHLSNPYSEKIKPKFSGDIYADGKRWGYYPGLHPYLSFSDFVDGFFRQGKCSMRVFMVWNSPPWMYSVRYQRGLESLLHHHPDACVLVFSETIELDFFRDFTNDGFKIAVAMPNLDELLKNTPTHVFASVWFKWRKTKFYSTHYSELVRLAALYKYGGLYLDSDILVLKPLSSLNNSVGLEGEVGESSLNGAVMAFRKHSPFIMECLREFYSTYDDTQLRWNGANLLSRVGKKFLREGNNFDEQLELKLQPSFLLFPISPQNITRYFVTPTDENEKAQLDILFTRILDESLTFHFWNSITSALVPEPESLVARLLNRYCLRCLDVL</sequence>
<dbReference type="Pfam" id="PF04572">
    <property type="entry name" value="Gb3_synth"/>
    <property type="match status" value="1"/>
</dbReference>
<organism evidence="3 4">
    <name type="scientific">Protea cynaroides</name>
    <dbReference type="NCBI Taxonomy" id="273540"/>
    <lineage>
        <taxon>Eukaryota</taxon>
        <taxon>Viridiplantae</taxon>
        <taxon>Streptophyta</taxon>
        <taxon>Embryophyta</taxon>
        <taxon>Tracheophyta</taxon>
        <taxon>Spermatophyta</taxon>
        <taxon>Magnoliopsida</taxon>
        <taxon>Proteales</taxon>
        <taxon>Proteaceae</taxon>
        <taxon>Protea</taxon>
    </lineage>
</organism>
<keyword evidence="4" id="KW-1185">Reference proteome</keyword>